<dbReference type="OrthoDB" id="980477at2"/>
<evidence type="ECO:0000313" key="2">
    <source>
        <dbReference type="Proteomes" id="UP000190961"/>
    </source>
</evidence>
<accession>A0A1T5JT72</accession>
<reference evidence="1 2" key="1">
    <citation type="submission" date="2017-02" db="EMBL/GenBank/DDBJ databases">
        <authorList>
            <person name="Peterson S.W."/>
        </authorList>
    </citation>
    <scope>NUCLEOTIDE SEQUENCE [LARGE SCALE GENOMIC DNA]</scope>
    <source>
        <strain evidence="1 2">DSM 25262</strain>
    </source>
</reference>
<sequence>MLNVSAEVQVLRLSTEKIIELIHQTRNDLITSHLEDDAIQAYFNSHFHLDKVSAIKVEFLKRDLKELLSTPIDLVHYAAAIKEIKEFNNVTLISNHHQTFMQEIDTLFKKYIF</sequence>
<proteinExistence type="predicted"/>
<dbReference type="RefSeq" id="WP_079685978.1">
    <property type="nucleotide sequence ID" value="NZ_FUZU01000001.1"/>
</dbReference>
<dbReference type="Proteomes" id="UP000190961">
    <property type="component" value="Unassembled WGS sequence"/>
</dbReference>
<keyword evidence="2" id="KW-1185">Reference proteome</keyword>
<organism evidence="1 2">
    <name type="scientific">Ohtaekwangia koreensis</name>
    <dbReference type="NCBI Taxonomy" id="688867"/>
    <lineage>
        <taxon>Bacteria</taxon>
        <taxon>Pseudomonadati</taxon>
        <taxon>Bacteroidota</taxon>
        <taxon>Cytophagia</taxon>
        <taxon>Cytophagales</taxon>
        <taxon>Fulvivirgaceae</taxon>
        <taxon>Ohtaekwangia</taxon>
    </lineage>
</organism>
<gene>
    <name evidence="1" type="ORF">SAMN05660236_1441</name>
</gene>
<evidence type="ECO:0000313" key="1">
    <source>
        <dbReference type="EMBL" id="SKC54398.1"/>
    </source>
</evidence>
<dbReference type="EMBL" id="FUZU01000001">
    <property type="protein sequence ID" value="SKC54398.1"/>
    <property type="molecule type" value="Genomic_DNA"/>
</dbReference>
<name>A0A1T5JT72_9BACT</name>
<protein>
    <submittedName>
        <fullName evidence="1">Uncharacterized protein</fullName>
    </submittedName>
</protein>
<dbReference type="STRING" id="688867.SAMN05660236_1441"/>
<dbReference type="AlphaFoldDB" id="A0A1T5JT72"/>